<evidence type="ECO:0000256" key="1">
    <source>
        <dbReference type="SAM" id="SignalP"/>
    </source>
</evidence>
<feature type="signal peptide" evidence="1">
    <location>
        <begin position="1"/>
        <end position="19"/>
    </location>
</feature>
<dbReference type="OrthoDB" id="1262716at2"/>
<evidence type="ECO:0000313" key="2">
    <source>
        <dbReference type="EMBL" id="KFE98927.1"/>
    </source>
</evidence>
<proteinExistence type="predicted"/>
<name>A0A085Z3B4_9FLAO</name>
<accession>A0A085Z3B4</accession>
<dbReference type="Proteomes" id="UP000028713">
    <property type="component" value="Unassembled WGS sequence"/>
</dbReference>
<protein>
    <recommendedName>
        <fullName evidence="4">Beta-lactamase-inhibitor-like PepSY-like domain-containing protein</fullName>
    </recommendedName>
</protein>
<comment type="caution">
    <text evidence="2">The sequence shown here is derived from an EMBL/GenBank/DDBJ whole genome shotgun (WGS) entry which is preliminary data.</text>
</comment>
<organism evidence="2 3">
    <name type="scientific">Chryseobacterium formosense</name>
    <dbReference type="NCBI Taxonomy" id="236814"/>
    <lineage>
        <taxon>Bacteria</taxon>
        <taxon>Pseudomonadati</taxon>
        <taxon>Bacteroidota</taxon>
        <taxon>Flavobacteriia</taxon>
        <taxon>Flavobacteriales</taxon>
        <taxon>Weeksellaceae</taxon>
        <taxon>Chryseobacterium group</taxon>
        <taxon>Chryseobacterium</taxon>
    </lineage>
</organism>
<dbReference type="STRING" id="236814.IX39_16105"/>
<dbReference type="RefSeq" id="WP_034678249.1">
    <property type="nucleotide sequence ID" value="NZ_FPAP01000002.1"/>
</dbReference>
<reference evidence="2 3" key="1">
    <citation type="submission" date="2014-07" db="EMBL/GenBank/DDBJ databases">
        <title>Genome of Chryseobacterium formosense LMG 24722.</title>
        <authorList>
            <person name="Pipes S.E."/>
            <person name="Stropko S.J."/>
            <person name="Newman J.D."/>
        </authorList>
    </citation>
    <scope>NUCLEOTIDE SEQUENCE [LARGE SCALE GENOMIC DNA]</scope>
    <source>
        <strain evidence="2 3">LMG 24722</strain>
    </source>
</reference>
<evidence type="ECO:0000313" key="3">
    <source>
        <dbReference type="Proteomes" id="UP000028713"/>
    </source>
</evidence>
<gene>
    <name evidence="2" type="ORF">IX39_16105</name>
</gene>
<dbReference type="eggNOG" id="ENOG502ZZTP">
    <property type="taxonomic scope" value="Bacteria"/>
</dbReference>
<dbReference type="EMBL" id="JPRP01000002">
    <property type="protein sequence ID" value="KFE98927.1"/>
    <property type="molecule type" value="Genomic_DNA"/>
</dbReference>
<sequence length="147" mass="17453">MKKIILILVLSFFVSNCKAQKNPSDIIYFLPASVKEILYKEVQKTEEKKKNIFFVLDKENEDTFVIYLKTDYNESEKFWLKHSNRSVFLEKQLIIPLYLSIDHIFSYPEKGENVIKKLGTDKGFKRVISIRDHGFQIRFKRNGEIVK</sequence>
<evidence type="ECO:0008006" key="4">
    <source>
        <dbReference type="Google" id="ProtNLM"/>
    </source>
</evidence>
<keyword evidence="3" id="KW-1185">Reference proteome</keyword>
<keyword evidence="1" id="KW-0732">Signal</keyword>
<dbReference type="AlphaFoldDB" id="A0A085Z3B4"/>
<feature type="chain" id="PRO_5001800498" description="Beta-lactamase-inhibitor-like PepSY-like domain-containing protein" evidence="1">
    <location>
        <begin position="20"/>
        <end position="147"/>
    </location>
</feature>